<dbReference type="Proteomes" id="UP000190037">
    <property type="component" value="Unassembled WGS sequence"/>
</dbReference>
<proteinExistence type="predicted"/>
<dbReference type="EMBL" id="MWQN01000001">
    <property type="protein sequence ID" value="OPC83029.1"/>
    <property type="molecule type" value="Genomic_DNA"/>
</dbReference>
<protein>
    <submittedName>
        <fullName evidence="1">Uncharacterized protein</fullName>
    </submittedName>
</protein>
<accession>A0A1T3P1M9</accession>
<gene>
    <name evidence="1" type="ORF">B4N89_20670</name>
</gene>
<evidence type="ECO:0000313" key="1">
    <source>
        <dbReference type="EMBL" id="OPC83029.1"/>
    </source>
</evidence>
<dbReference type="STRING" id="159449.B4N89_20670"/>
<keyword evidence="2" id="KW-1185">Reference proteome</keyword>
<reference evidence="1 2" key="1">
    <citation type="submission" date="2017-03" db="EMBL/GenBank/DDBJ databases">
        <title>Draft genome sequence of Streptomyces scabrisporus NF3, endophyte isolated from Amphipterygium adstringens.</title>
        <authorList>
            <person name="Vazquez M."/>
            <person name="Ceapa C.D."/>
            <person name="Rodriguez Luna D."/>
            <person name="Sanchez Esquivel S."/>
        </authorList>
    </citation>
    <scope>NUCLEOTIDE SEQUENCE [LARGE SCALE GENOMIC DNA]</scope>
    <source>
        <strain evidence="1 2">NF3</strain>
    </source>
</reference>
<dbReference type="RefSeq" id="WP_078977328.1">
    <property type="nucleotide sequence ID" value="NZ_MWQN01000001.1"/>
</dbReference>
<sequence length="98" mass="11249">MDTDHPAPARSLAWPPTRDYDTIRHGGHPHPWPYALLAIDGAWRHGCIAGWTQLRSGAVIIHTEWTGDDRRHYADDWVYDSDCVIPGERDIWGPNRPR</sequence>
<name>A0A1T3P1M9_9ACTN</name>
<organism evidence="1 2">
    <name type="scientific">Embleya scabrispora</name>
    <dbReference type="NCBI Taxonomy" id="159449"/>
    <lineage>
        <taxon>Bacteria</taxon>
        <taxon>Bacillati</taxon>
        <taxon>Actinomycetota</taxon>
        <taxon>Actinomycetes</taxon>
        <taxon>Kitasatosporales</taxon>
        <taxon>Streptomycetaceae</taxon>
        <taxon>Embleya</taxon>
    </lineage>
</organism>
<evidence type="ECO:0000313" key="2">
    <source>
        <dbReference type="Proteomes" id="UP000190037"/>
    </source>
</evidence>
<dbReference type="OrthoDB" id="7363631at2"/>
<dbReference type="AlphaFoldDB" id="A0A1T3P1M9"/>
<comment type="caution">
    <text evidence="1">The sequence shown here is derived from an EMBL/GenBank/DDBJ whole genome shotgun (WGS) entry which is preliminary data.</text>
</comment>